<accession>A0A4V3GYB1</accession>
<dbReference type="RefSeq" id="WP_134116485.1">
    <property type="nucleotide sequence ID" value="NZ_SOEG01000011.1"/>
</dbReference>
<dbReference type="InterPro" id="IPR006674">
    <property type="entry name" value="HD_domain"/>
</dbReference>
<name>A0A4V3GYB1_9FIRM</name>
<keyword evidence="3" id="KW-1185">Reference proteome</keyword>
<dbReference type="EMBL" id="SOEG01000011">
    <property type="protein sequence ID" value="TDX51656.1"/>
    <property type="molecule type" value="Genomic_DNA"/>
</dbReference>
<reference evidence="2 3" key="1">
    <citation type="submission" date="2019-03" db="EMBL/GenBank/DDBJ databases">
        <title>Subsurface microbial communities from deep shales in Ohio and West Virginia, USA.</title>
        <authorList>
            <person name="Wrighton K."/>
        </authorList>
    </citation>
    <scope>NUCLEOTIDE SEQUENCE [LARGE SCALE GENOMIC DNA]</scope>
    <source>
        <strain evidence="2 3">MSL 6dP</strain>
    </source>
</reference>
<protein>
    <submittedName>
        <fullName evidence="2">HD domain-containing protein</fullName>
    </submittedName>
</protein>
<dbReference type="SMART" id="SM00471">
    <property type="entry name" value="HDc"/>
    <property type="match status" value="1"/>
</dbReference>
<dbReference type="Proteomes" id="UP000295832">
    <property type="component" value="Unassembled WGS sequence"/>
</dbReference>
<feature type="domain" description="HD/PDEase" evidence="1">
    <location>
        <begin position="16"/>
        <end position="137"/>
    </location>
</feature>
<organism evidence="2 3">
    <name type="scientific">Orenia marismortui</name>
    <dbReference type="NCBI Taxonomy" id="46469"/>
    <lineage>
        <taxon>Bacteria</taxon>
        <taxon>Bacillati</taxon>
        <taxon>Bacillota</taxon>
        <taxon>Clostridia</taxon>
        <taxon>Halanaerobiales</taxon>
        <taxon>Halobacteroidaceae</taxon>
        <taxon>Orenia</taxon>
    </lineage>
</organism>
<gene>
    <name evidence="2" type="ORF">C7959_11152</name>
</gene>
<dbReference type="CDD" id="cd00077">
    <property type="entry name" value="HDc"/>
    <property type="match status" value="1"/>
</dbReference>
<dbReference type="Pfam" id="PF01966">
    <property type="entry name" value="HD"/>
    <property type="match status" value="1"/>
</dbReference>
<evidence type="ECO:0000313" key="2">
    <source>
        <dbReference type="EMBL" id="TDX51656.1"/>
    </source>
</evidence>
<dbReference type="SUPFAM" id="SSF109604">
    <property type="entry name" value="HD-domain/PDEase-like"/>
    <property type="match status" value="1"/>
</dbReference>
<dbReference type="STRING" id="926561.GCA_000379025_01281"/>
<dbReference type="InterPro" id="IPR003607">
    <property type="entry name" value="HD/PDEase_dom"/>
</dbReference>
<evidence type="ECO:0000259" key="1">
    <source>
        <dbReference type="SMART" id="SM00471"/>
    </source>
</evidence>
<dbReference type="Gene3D" id="1.10.3210.10">
    <property type="entry name" value="Hypothetical protein af1432"/>
    <property type="match status" value="1"/>
</dbReference>
<dbReference type="AlphaFoldDB" id="A0A4V3GYB1"/>
<evidence type="ECO:0000313" key="3">
    <source>
        <dbReference type="Proteomes" id="UP000295832"/>
    </source>
</evidence>
<comment type="caution">
    <text evidence="2">The sequence shown here is derived from an EMBL/GenBank/DDBJ whole genome shotgun (WGS) entry which is preliminary data.</text>
</comment>
<sequence length="168" mass="19505">MFKNEIILKMKNYFADDQKRIDHALNVTNYAEKLIKHCNKEINEEVIIYAAILHDIGIHEAERKYNSTAGKYQELEGPPIAKKILNDFPITQKLISEICEIIAHHHSPGVINTINFKILYDADCLVNLPEEYNYKENKDKLDQIIDKLYLTECGSSLARKLFLGEQRK</sequence>
<proteinExistence type="predicted"/>